<gene>
    <name evidence="2" type="ORF">GDO81_030045</name>
</gene>
<evidence type="ECO:0008006" key="4">
    <source>
        <dbReference type="Google" id="ProtNLM"/>
    </source>
</evidence>
<dbReference type="EMBL" id="WNYA01087317">
    <property type="protein sequence ID" value="KAG8534879.1"/>
    <property type="molecule type" value="Genomic_DNA"/>
</dbReference>
<organism evidence="2 3">
    <name type="scientific">Engystomops pustulosus</name>
    <name type="common">Tungara frog</name>
    <name type="synonym">Physalaemus pustulosus</name>
    <dbReference type="NCBI Taxonomy" id="76066"/>
    <lineage>
        <taxon>Eukaryota</taxon>
        <taxon>Metazoa</taxon>
        <taxon>Chordata</taxon>
        <taxon>Craniata</taxon>
        <taxon>Vertebrata</taxon>
        <taxon>Euteleostomi</taxon>
        <taxon>Amphibia</taxon>
        <taxon>Batrachia</taxon>
        <taxon>Anura</taxon>
        <taxon>Neobatrachia</taxon>
        <taxon>Hyloidea</taxon>
        <taxon>Leptodactylidae</taxon>
        <taxon>Leiuperinae</taxon>
        <taxon>Engystomops</taxon>
    </lineage>
</organism>
<proteinExistence type="predicted"/>
<evidence type="ECO:0000256" key="1">
    <source>
        <dbReference type="SAM" id="Phobius"/>
    </source>
</evidence>
<keyword evidence="1" id="KW-1133">Transmembrane helix</keyword>
<sequence>MVCVYIYIYSDVLMTDCTYMIALIYLRACTSFLPYYAHSFQCKLLPRVFKKCLCHISVARDPFVVWLHYFSCDINFCSEMGLPLLSRAMHYIYHAKSYRSVLHAAC</sequence>
<evidence type="ECO:0000313" key="2">
    <source>
        <dbReference type="EMBL" id="KAG8534879.1"/>
    </source>
</evidence>
<keyword evidence="1" id="KW-0812">Transmembrane</keyword>
<reference evidence="2" key="1">
    <citation type="thesis" date="2020" institute="ProQuest LLC" country="789 East Eisenhower Parkway, Ann Arbor, MI, USA">
        <title>Comparative Genomics and Chromosome Evolution.</title>
        <authorList>
            <person name="Mudd A.B."/>
        </authorList>
    </citation>
    <scope>NUCLEOTIDE SEQUENCE</scope>
    <source>
        <strain evidence="2">237g6f4</strain>
        <tissue evidence="2">Blood</tissue>
    </source>
</reference>
<feature type="transmembrane region" description="Helical" evidence="1">
    <location>
        <begin position="6"/>
        <end position="26"/>
    </location>
</feature>
<dbReference type="AlphaFoldDB" id="A0AAV6YBF1"/>
<evidence type="ECO:0000313" key="3">
    <source>
        <dbReference type="Proteomes" id="UP000824782"/>
    </source>
</evidence>
<accession>A0AAV6YBF1</accession>
<comment type="caution">
    <text evidence="2">The sequence shown here is derived from an EMBL/GenBank/DDBJ whole genome shotgun (WGS) entry which is preliminary data.</text>
</comment>
<keyword evidence="3" id="KW-1185">Reference proteome</keyword>
<dbReference type="Proteomes" id="UP000824782">
    <property type="component" value="Unassembled WGS sequence"/>
</dbReference>
<name>A0AAV6YBF1_ENGPU</name>
<keyword evidence="1" id="KW-0472">Membrane</keyword>
<protein>
    <recommendedName>
        <fullName evidence="4">Secreted protein</fullName>
    </recommendedName>
</protein>